<dbReference type="Proteomes" id="UP001275049">
    <property type="component" value="Unassembled WGS sequence"/>
</dbReference>
<comment type="caution">
    <text evidence="2">The sequence shown here is derived from an EMBL/GenBank/DDBJ whole genome shotgun (WGS) entry which is preliminary data.</text>
</comment>
<keyword evidence="3" id="KW-1185">Reference proteome</keyword>
<feature type="region of interest" description="Disordered" evidence="1">
    <location>
        <begin position="176"/>
        <end position="227"/>
    </location>
</feature>
<evidence type="ECO:0008006" key="4">
    <source>
        <dbReference type="Google" id="ProtNLM"/>
    </source>
</evidence>
<accession>A0ABU5G8J1</accession>
<gene>
    <name evidence="2" type="ORF">R6G86_07780</name>
</gene>
<reference evidence="2 3" key="1">
    <citation type="submission" date="2023-10" db="EMBL/GenBank/DDBJ databases">
        <title>Whole Genome based description of the genera Actinobaculum and Actinotignum reveals a complex phylogenetic relationship within the species included in the genus Actinotignum.</title>
        <authorList>
            <person name="Jensen C.S."/>
            <person name="Dargis R."/>
            <person name="Kemp M."/>
            <person name="Christensen J.J."/>
        </authorList>
    </citation>
    <scope>NUCLEOTIDE SEQUENCE [LARGE SCALE GENOMIC DNA]</scope>
    <source>
        <strain evidence="2 3">SLA_B974</strain>
    </source>
</reference>
<protein>
    <recommendedName>
        <fullName evidence="4">Bacterial EndoU nuclease domain-containing protein</fullName>
    </recommendedName>
</protein>
<evidence type="ECO:0000313" key="3">
    <source>
        <dbReference type="Proteomes" id="UP001275049"/>
    </source>
</evidence>
<proteinExistence type="predicted"/>
<evidence type="ECO:0000313" key="2">
    <source>
        <dbReference type="EMBL" id="MDY5133638.1"/>
    </source>
</evidence>
<evidence type="ECO:0000256" key="1">
    <source>
        <dbReference type="SAM" id="MobiDB-lite"/>
    </source>
</evidence>
<dbReference type="EMBL" id="JAWNGA010000015">
    <property type="protein sequence ID" value="MDY5133638.1"/>
    <property type="molecule type" value="Genomic_DNA"/>
</dbReference>
<sequence>MRHLVSHGYILPAGQVPGGSIRGNKFGYGQFGKGGKARTASDTVVKALRAGSRDGLTREEFRYVATVRERRFLDAARDYEEALRGKNPYASGRAWERAREQGIQKGRQWAQLEPLTKDDVKWAETNYRIELQRYLAPWSGKDFQLRARFPELFTLGPGRLPKKRVSSGAGVVSAVKGKTSGKKTTGSKTTGSKVGVKQKPGVPVLATGGAGGKPPRKPPVKSGGLPDPKDWKAVYDLAPLDSIVHVDSDGKQYTLLDKIIDGFIKRRATVGGHGYGKTVTGKTGVHTFFPRSWTKETVREAYKHVLQTSPFVKGGTYQYNGMYKGVELVLRIAVEAPNPAKTVVFYPKMS</sequence>
<organism evidence="2 3">
    <name type="scientific">Actinotignum urinale</name>
    <dbReference type="NCBI Taxonomy" id="190146"/>
    <lineage>
        <taxon>Bacteria</taxon>
        <taxon>Bacillati</taxon>
        <taxon>Actinomycetota</taxon>
        <taxon>Actinomycetes</taxon>
        <taxon>Actinomycetales</taxon>
        <taxon>Actinomycetaceae</taxon>
        <taxon>Actinotignum</taxon>
    </lineage>
</organism>
<feature type="compositionally biased region" description="Low complexity" evidence="1">
    <location>
        <begin position="176"/>
        <end position="204"/>
    </location>
</feature>
<name>A0ABU5G8J1_9ACTO</name>